<dbReference type="AlphaFoldDB" id="A0AAD4QNM8"/>
<feature type="compositionally biased region" description="Low complexity" evidence="1">
    <location>
        <begin position="115"/>
        <end position="124"/>
    </location>
</feature>
<dbReference type="Proteomes" id="UP001203297">
    <property type="component" value="Unassembled WGS sequence"/>
</dbReference>
<reference evidence="2" key="1">
    <citation type="journal article" date="2022" name="New Phytol.">
        <title>Evolutionary transition to the ectomycorrhizal habit in the genomes of a hyperdiverse lineage of mushroom-forming fungi.</title>
        <authorList>
            <person name="Looney B."/>
            <person name="Miyauchi S."/>
            <person name="Morin E."/>
            <person name="Drula E."/>
            <person name="Courty P.E."/>
            <person name="Kohler A."/>
            <person name="Kuo A."/>
            <person name="LaButti K."/>
            <person name="Pangilinan J."/>
            <person name="Lipzen A."/>
            <person name="Riley R."/>
            <person name="Andreopoulos W."/>
            <person name="He G."/>
            <person name="Johnson J."/>
            <person name="Nolan M."/>
            <person name="Tritt A."/>
            <person name="Barry K.W."/>
            <person name="Grigoriev I.V."/>
            <person name="Nagy L.G."/>
            <person name="Hibbett D."/>
            <person name="Henrissat B."/>
            <person name="Matheny P.B."/>
            <person name="Labbe J."/>
            <person name="Martin F.M."/>
        </authorList>
    </citation>
    <scope>NUCLEOTIDE SEQUENCE</scope>
    <source>
        <strain evidence="2">BPL690</strain>
    </source>
</reference>
<protein>
    <submittedName>
        <fullName evidence="2">Uncharacterized protein</fullName>
    </submittedName>
</protein>
<proteinExistence type="predicted"/>
<accession>A0AAD4QNM8</accession>
<organism evidence="2 3">
    <name type="scientific">Multifurca ochricompacta</name>
    <dbReference type="NCBI Taxonomy" id="376703"/>
    <lineage>
        <taxon>Eukaryota</taxon>
        <taxon>Fungi</taxon>
        <taxon>Dikarya</taxon>
        <taxon>Basidiomycota</taxon>
        <taxon>Agaricomycotina</taxon>
        <taxon>Agaricomycetes</taxon>
        <taxon>Russulales</taxon>
        <taxon>Russulaceae</taxon>
        <taxon>Multifurca</taxon>
    </lineage>
</organism>
<name>A0AAD4QNM8_9AGAM</name>
<keyword evidence="3" id="KW-1185">Reference proteome</keyword>
<comment type="caution">
    <text evidence="2">The sequence shown here is derived from an EMBL/GenBank/DDBJ whole genome shotgun (WGS) entry which is preliminary data.</text>
</comment>
<sequence>MSPSKKRAKNIKVHVPRHNSQRIGPALTAQIEALAKEKRIRTDVRQPTNEISSAIALAIESASEWNSMLLTARAERGPQWDVAHNIDEGSHLYCDPSPLLEYQKEDKHGTSNVASENLPSTSSNPLPPNQRAHHFPVAGHHSSNGVGMSPIVGTPTRHGIPGQMGGSYPGGPQFSAIPPAHFYGSGDRGSPMVTRGMGVGMGMDGMGITPDVRSLSRRI</sequence>
<evidence type="ECO:0000313" key="3">
    <source>
        <dbReference type="Proteomes" id="UP001203297"/>
    </source>
</evidence>
<evidence type="ECO:0000313" key="2">
    <source>
        <dbReference type="EMBL" id="KAI0303746.1"/>
    </source>
</evidence>
<evidence type="ECO:0000256" key="1">
    <source>
        <dbReference type="SAM" id="MobiDB-lite"/>
    </source>
</evidence>
<feature type="region of interest" description="Disordered" evidence="1">
    <location>
        <begin position="107"/>
        <end position="128"/>
    </location>
</feature>
<dbReference type="EMBL" id="WTXG01000008">
    <property type="protein sequence ID" value="KAI0303746.1"/>
    <property type="molecule type" value="Genomic_DNA"/>
</dbReference>
<gene>
    <name evidence="2" type="ORF">B0F90DRAFT_1708679</name>
</gene>